<reference evidence="2 3" key="1">
    <citation type="submission" date="2017-08" db="EMBL/GenBank/DDBJ databases">
        <title>Mesorhizobium wenxinae sp. nov., a novel rhizobial species isolated from root nodules of chickpea (Cicer arietinum L.).</title>
        <authorList>
            <person name="Zhang J."/>
        </authorList>
    </citation>
    <scope>NUCLEOTIDE SEQUENCE [LARGE SCALE GENOMIC DNA]</scope>
    <source>
        <strain evidence="2 3">SDW018</strain>
    </source>
</reference>
<sequence>MIDKHPYIVAVVSGALFGATAMLAAIAVSAAPKVATDSTPLTSADLSAFGGAIVGAIVGGVIAYFLQMSALRAQKSEREQKDRQERQALAHALVFKMLSMVNNFAHFKLHVEECQGRVIAASGHTENPATYILPIINLPMPVQLEPAEMGMLLSLGDDRALNSVLETAPIHNSILPVWAEYAVLRSEINAMMPPLIDMATGIGEVAFQQGSPVAVKFFEANQMAQQLIERATRDFAEASDTLKALVMLLRNKLGLKVSIGDVPARSASDVTA</sequence>
<comment type="caution">
    <text evidence="2">The sequence shown here is derived from an EMBL/GenBank/DDBJ whole genome shotgun (WGS) entry which is preliminary data.</text>
</comment>
<evidence type="ECO:0000313" key="3">
    <source>
        <dbReference type="Proteomes" id="UP000216442"/>
    </source>
</evidence>
<evidence type="ECO:0000313" key="2">
    <source>
        <dbReference type="EMBL" id="PAQ11113.1"/>
    </source>
</evidence>
<protein>
    <submittedName>
        <fullName evidence="2">Uncharacterized protein</fullName>
    </submittedName>
</protein>
<feature type="transmembrane region" description="Helical" evidence="1">
    <location>
        <begin position="48"/>
        <end position="67"/>
    </location>
</feature>
<dbReference type="Proteomes" id="UP000216442">
    <property type="component" value="Unassembled WGS sequence"/>
</dbReference>
<keyword evidence="1" id="KW-0472">Membrane</keyword>
<dbReference type="AlphaFoldDB" id="A0A271LSK1"/>
<name>A0A271LSK1_9HYPH</name>
<keyword evidence="1" id="KW-0812">Transmembrane</keyword>
<evidence type="ECO:0000256" key="1">
    <source>
        <dbReference type="SAM" id="Phobius"/>
    </source>
</evidence>
<feature type="transmembrane region" description="Helical" evidence="1">
    <location>
        <begin position="7"/>
        <end position="28"/>
    </location>
</feature>
<dbReference type="OrthoDB" id="10001827at2"/>
<organism evidence="2 3">
    <name type="scientific">Mesorhizobium temperatum</name>
    <dbReference type="NCBI Taxonomy" id="241416"/>
    <lineage>
        <taxon>Bacteria</taxon>
        <taxon>Pseudomonadati</taxon>
        <taxon>Pseudomonadota</taxon>
        <taxon>Alphaproteobacteria</taxon>
        <taxon>Hyphomicrobiales</taxon>
        <taxon>Phyllobacteriaceae</taxon>
        <taxon>Mesorhizobium</taxon>
    </lineage>
</organism>
<keyword evidence="3" id="KW-1185">Reference proteome</keyword>
<gene>
    <name evidence="2" type="ORF">CIT26_05885</name>
</gene>
<dbReference type="RefSeq" id="WP_095491701.1">
    <property type="nucleotide sequence ID" value="NZ_NPKJ01000021.1"/>
</dbReference>
<accession>A0A271LSK1</accession>
<proteinExistence type="predicted"/>
<dbReference type="EMBL" id="NPKJ01000021">
    <property type="protein sequence ID" value="PAQ11113.1"/>
    <property type="molecule type" value="Genomic_DNA"/>
</dbReference>
<keyword evidence="1" id="KW-1133">Transmembrane helix</keyword>